<protein>
    <submittedName>
        <fullName evidence="2">Uncharacterized protein</fullName>
    </submittedName>
</protein>
<dbReference type="Proteomes" id="UP000019118">
    <property type="component" value="Unassembled WGS sequence"/>
</dbReference>
<dbReference type="EnsemblMetazoa" id="XM_019916705.1">
    <property type="protein sequence ID" value="XP_019772264.1"/>
    <property type="gene ID" value="LOC109545866"/>
</dbReference>
<proteinExistence type="predicted"/>
<feature type="compositionally biased region" description="Polar residues" evidence="1">
    <location>
        <begin position="198"/>
        <end position="207"/>
    </location>
</feature>
<evidence type="ECO:0000313" key="2">
    <source>
        <dbReference type="EnsemblMetazoa" id="XP_019772264.1"/>
    </source>
</evidence>
<reference evidence="2" key="2">
    <citation type="submission" date="2024-08" db="UniProtKB">
        <authorList>
            <consortium name="EnsemblMetazoa"/>
        </authorList>
    </citation>
    <scope>IDENTIFICATION</scope>
</reference>
<feature type="region of interest" description="Disordered" evidence="1">
    <location>
        <begin position="1"/>
        <end position="37"/>
    </location>
</feature>
<feature type="compositionally biased region" description="Polar residues" evidence="1">
    <location>
        <begin position="332"/>
        <end position="343"/>
    </location>
</feature>
<feature type="compositionally biased region" description="Low complexity" evidence="1">
    <location>
        <begin position="322"/>
        <end position="331"/>
    </location>
</feature>
<evidence type="ECO:0000256" key="1">
    <source>
        <dbReference type="SAM" id="MobiDB-lite"/>
    </source>
</evidence>
<sequence length="400" mass="41348">MFDELDSSPPKDLLDDSPRERKARGALKKKLEATGAASAKFTQPAIEIAALPQPFLQAQPAPSVITRMLQTKPCDSVYPVGRIRPKQFATMRDDDSDESSPKHSPASSPSIGQIRGVSTVYKLAGAPQGNAPLPYRHPGPPHPGMNHYPRGPLGMAAPAYHRGMDPSPSGGSVISFADAPAAAPGGSAPISAPDNLNRPANQVNQRYPSPAGAALGTPRPPLHLYRPPPTANSGTPVGAPYVPPLGAANGPPPSHPLYHVAGAVNGPLPPPQPYPSPPVAAYGPPAILPVPAAPNIGAQPDRSQYMPPQPPVSDGAPPSGHPPEGYYGYPPSTANEDALQPSSCGGLPPETGPPYQEPYGSEGASNAPAGPAKAFEEESEGEFAGLASYFSSQRQDDLDS</sequence>
<organism evidence="2 3">
    <name type="scientific">Dendroctonus ponderosae</name>
    <name type="common">Mountain pine beetle</name>
    <dbReference type="NCBI Taxonomy" id="77166"/>
    <lineage>
        <taxon>Eukaryota</taxon>
        <taxon>Metazoa</taxon>
        <taxon>Ecdysozoa</taxon>
        <taxon>Arthropoda</taxon>
        <taxon>Hexapoda</taxon>
        <taxon>Insecta</taxon>
        <taxon>Pterygota</taxon>
        <taxon>Neoptera</taxon>
        <taxon>Endopterygota</taxon>
        <taxon>Coleoptera</taxon>
        <taxon>Polyphaga</taxon>
        <taxon>Cucujiformia</taxon>
        <taxon>Curculionidae</taxon>
        <taxon>Scolytinae</taxon>
        <taxon>Dendroctonus</taxon>
    </lineage>
</organism>
<keyword evidence="3" id="KW-1185">Reference proteome</keyword>
<feature type="region of interest" description="Disordered" evidence="1">
    <location>
        <begin position="80"/>
        <end position="115"/>
    </location>
</feature>
<dbReference type="AlphaFoldDB" id="A0AAR5QGA8"/>
<accession>A0AAR5QGA8</accession>
<feature type="region of interest" description="Disordered" evidence="1">
    <location>
        <begin position="181"/>
        <end position="248"/>
    </location>
</feature>
<feature type="compositionally biased region" description="Pro residues" evidence="1">
    <location>
        <begin position="218"/>
        <end position="230"/>
    </location>
</feature>
<feature type="region of interest" description="Disordered" evidence="1">
    <location>
        <begin position="275"/>
        <end position="400"/>
    </location>
</feature>
<reference evidence="3" key="1">
    <citation type="journal article" date="2013" name="Genome Biol.">
        <title>Draft genome of the mountain pine beetle, Dendroctonus ponderosae Hopkins, a major forest pest.</title>
        <authorList>
            <person name="Keeling C.I."/>
            <person name="Yuen M.M."/>
            <person name="Liao N.Y."/>
            <person name="Docking T.R."/>
            <person name="Chan S.K."/>
            <person name="Taylor G.A."/>
            <person name="Palmquist D.L."/>
            <person name="Jackman S.D."/>
            <person name="Nguyen A."/>
            <person name="Li M."/>
            <person name="Henderson H."/>
            <person name="Janes J.K."/>
            <person name="Zhao Y."/>
            <person name="Pandoh P."/>
            <person name="Moore R."/>
            <person name="Sperling F.A."/>
            <person name="Huber D.P."/>
            <person name="Birol I."/>
            <person name="Jones S.J."/>
            <person name="Bohlmann J."/>
        </authorList>
    </citation>
    <scope>NUCLEOTIDE SEQUENCE</scope>
</reference>
<name>A0AAR5QGA8_DENPD</name>
<feature type="compositionally biased region" description="Low complexity" evidence="1">
    <location>
        <begin position="181"/>
        <end position="194"/>
    </location>
</feature>
<evidence type="ECO:0000313" key="3">
    <source>
        <dbReference type="Proteomes" id="UP000019118"/>
    </source>
</evidence>